<evidence type="ECO:0000256" key="5">
    <source>
        <dbReference type="SAM" id="MobiDB-lite"/>
    </source>
</evidence>
<comment type="subcellular location">
    <subcellularLocation>
        <location evidence="1">Membrane</location>
        <topology evidence="1">Multi-pass membrane protein</topology>
    </subcellularLocation>
</comment>
<feature type="region of interest" description="Disordered" evidence="5">
    <location>
        <begin position="439"/>
        <end position="570"/>
    </location>
</feature>
<feature type="compositionally biased region" description="Basic residues" evidence="5">
    <location>
        <begin position="486"/>
        <end position="498"/>
    </location>
</feature>
<dbReference type="Pfam" id="PF03619">
    <property type="entry name" value="Solute_trans_a"/>
    <property type="match status" value="1"/>
</dbReference>
<protein>
    <recommendedName>
        <fullName evidence="9">DUF300 domain protein</fullName>
    </recommendedName>
</protein>
<evidence type="ECO:0000256" key="2">
    <source>
        <dbReference type="ARBA" id="ARBA00022692"/>
    </source>
</evidence>
<evidence type="ECO:0008006" key="9">
    <source>
        <dbReference type="Google" id="ProtNLM"/>
    </source>
</evidence>
<dbReference type="Proteomes" id="UP001144673">
    <property type="component" value="Chromosome 1"/>
</dbReference>
<dbReference type="KEGG" id="amus:LMH87_006731"/>
<comment type="caution">
    <text evidence="7">The sequence shown here is derived from an EMBL/GenBank/DDBJ whole genome shotgun (WGS) entry which is preliminary data.</text>
</comment>
<evidence type="ECO:0000256" key="3">
    <source>
        <dbReference type="ARBA" id="ARBA00022989"/>
    </source>
</evidence>
<evidence type="ECO:0000313" key="8">
    <source>
        <dbReference type="Proteomes" id="UP001144673"/>
    </source>
</evidence>
<feature type="compositionally biased region" description="Low complexity" evidence="5">
    <location>
        <begin position="450"/>
        <end position="468"/>
    </location>
</feature>
<dbReference type="RefSeq" id="XP_056059999.1">
    <property type="nucleotide sequence ID" value="XM_056204666.1"/>
</dbReference>
<organism evidence="7 8">
    <name type="scientific">Akanthomyces muscarius</name>
    <name type="common">Entomopathogenic fungus</name>
    <name type="synonym">Lecanicillium muscarium</name>
    <dbReference type="NCBI Taxonomy" id="2231603"/>
    <lineage>
        <taxon>Eukaryota</taxon>
        <taxon>Fungi</taxon>
        <taxon>Dikarya</taxon>
        <taxon>Ascomycota</taxon>
        <taxon>Pezizomycotina</taxon>
        <taxon>Sordariomycetes</taxon>
        <taxon>Hypocreomycetidae</taxon>
        <taxon>Hypocreales</taxon>
        <taxon>Cordycipitaceae</taxon>
        <taxon>Akanthomyces</taxon>
    </lineage>
</organism>
<dbReference type="AlphaFoldDB" id="A0A9W8UTG0"/>
<feature type="transmembrane region" description="Helical" evidence="6">
    <location>
        <begin position="189"/>
        <end position="207"/>
    </location>
</feature>
<dbReference type="GeneID" id="80893890"/>
<dbReference type="PANTHER" id="PTHR23423">
    <property type="entry name" value="ORGANIC SOLUTE TRANSPORTER-RELATED"/>
    <property type="match status" value="1"/>
</dbReference>
<feature type="transmembrane region" description="Helical" evidence="6">
    <location>
        <begin position="89"/>
        <end position="107"/>
    </location>
</feature>
<evidence type="ECO:0000256" key="1">
    <source>
        <dbReference type="ARBA" id="ARBA00004141"/>
    </source>
</evidence>
<accession>A0A9W8UTG0</accession>
<gene>
    <name evidence="7" type="ORF">LMH87_006731</name>
</gene>
<evidence type="ECO:0000313" key="7">
    <source>
        <dbReference type="EMBL" id="KAJ4165084.1"/>
    </source>
</evidence>
<dbReference type="EMBL" id="JAJHUN010000001">
    <property type="protein sequence ID" value="KAJ4165084.1"/>
    <property type="molecule type" value="Genomic_DNA"/>
</dbReference>
<feature type="transmembrane region" description="Helical" evidence="6">
    <location>
        <begin position="55"/>
        <end position="77"/>
    </location>
</feature>
<reference evidence="7" key="1">
    <citation type="journal article" date="2023" name="Access Microbiol">
        <title>De-novo genome assembly for Akanthomyces muscarius, a biocontrol agent of insect agricultural pests.</title>
        <authorList>
            <person name="Erdos Z."/>
            <person name="Studholme D.J."/>
            <person name="Raymond B."/>
            <person name="Sharma M."/>
        </authorList>
    </citation>
    <scope>NUCLEOTIDE SEQUENCE</scope>
    <source>
        <strain evidence="7">Ve6</strain>
    </source>
</reference>
<keyword evidence="4 6" id="KW-0472">Membrane</keyword>
<dbReference type="InterPro" id="IPR005178">
    <property type="entry name" value="Ostalpha/TMEM184C"/>
</dbReference>
<feature type="transmembrane region" description="Helical" evidence="6">
    <location>
        <begin position="227"/>
        <end position="248"/>
    </location>
</feature>
<feature type="transmembrane region" description="Helical" evidence="6">
    <location>
        <begin position="150"/>
        <end position="169"/>
    </location>
</feature>
<dbReference type="GO" id="GO:0016020">
    <property type="term" value="C:membrane"/>
    <property type="evidence" value="ECO:0007669"/>
    <property type="project" value="UniProtKB-SubCell"/>
</dbReference>
<evidence type="ECO:0000256" key="6">
    <source>
        <dbReference type="SAM" id="Phobius"/>
    </source>
</evidence>
<proteinExistence type="predicted"/>
<evidence type="ECO:0000256" key="4">
    <source>
        <dbReference type="ARBA" id="ARBA00023136"/>
    </source>
</evidence>
<sequence length="570" mass="63330">MDVYDYTTSNGGTGAKFKGYTTIIAGVASIVATVVSVLSIWLQAKNYRKPLLQRYVVRILLMVPIYSIASWTSMVSLKAAQFVDPVRDIYEAFTIYTFFQLLINYLGGERSLIVTTHGRAPVQHLWPLNHALPKVDISDPYTFLSIKRGILQYAWLKPILALAAVVMKATGTYQEGYIAVSSGYLWSGILYNISVSVSLYSLGLFWVCMHQDLKPFRPVPKFLSIKLIIFASYWQGFFLSILVWLGAIPDDVQGYTRDNLAAAIQDFLICIEMPIFAVVHWYAFSWYDFADNSILSARMPLSRALRDAFGTKDLIQDSKETFTGDKYKYRAFDSGDKVMAHAESSSRFARLDAGMRYERGGKGKYWLPKPGKTQQSPLLDNGEGGSADQESQRDGSMGTFDEPEIDADEERMYEQARQLEHGDWNYPVITANEPLSTRYGSSFSSRGAYSPVPRLSPPQRRSPASPAKPGTPKAQDGPQEPTVIAVKKKKTKSKKVVVHHPEPEAEALLPDADQGVESSASHTRDGAASPPAVDLHKDKVASGETDDENSAPKFDVQGSEEFRNVWGSGS</sequence>
<feature type="transmembrane region" description="Helical" evidence="6">
    <location>
        <begin position="260"/>
        <end position="284"/>
    </location>
</feature>
<keyword evidence="3 6" id="KW-1133">Transmembrane helix</keyword>
<dbReference type="SMART" id="SM01417">
    <property type="entry name" value="Solute_trans_a"/>
    <property type="match status" value="1"/>
</dbReference>
<keyword evidence="2 6" id="KW-0812">Transmembrane</keyword>
<feature type="region of interest" description="Disordered" evidence="5">
    <location>
        <begin position="362"/>
        <end position="402"/>
    </location>
</feature>
<name>A0A9W8UTG0_AKAMU</name>
<keyword evidence="8" id="KW-1185">Reference proteome</keyword>
<feature type="transmembrane region" description="Helical" evidence="6">
    <location>
        <begin position="20"/>
        <end position="43"/>
    </location>
</feature>